<organism evidence="1 2">
    <name type="scientific">Mesorhabditis belari</name>
    <dbReference type="NCBI Taxonomy" id="2138241"/>
    <lineage>
        <taxon>Eukaryota</taxon>
        <taxon>Metazoa</taxon>
        <taxon>Ecdysozoa</taxon>
        <taxon>Nematoda</taxon>
        <taxon>Chromadorea</taxon>
        <taxon>Rhabditida</taxon>
        <taxon>Rhabditina</taxon>
        <taxon>Rhabditomorpha</taxon>
        <taxon>Rhabditoidea</taxon>
        <taxon>Rhabditidae</taxon>
        <taxon>Mesorhabditinae</taxon>
        <taxon>Mesorhabditis</taxon>
    </lineage>
</organism>
<dbReference type="SUPFAM" id="SSF54236">
    <property type="entry name" value="Ubiquitin-like"/>
    <property type="match status" value="1"/>
</dbReference>
<dbReference type="InterPro" id="IPR029071">
    <property type="entry name" value="Ubiquitin-like_domsf"/>
</dbReference>
<dbReference type="AlphaFoldDB" id="A0AAF3F7R5"/>
<evidence type="ECO:0000313" key="2">
    <source>
        <dbReference type="WBParaSite" id="MBELARI_LOCUS2965"/>
    </source>
</evidence>
<keyword evidence="1" id="KW-1185">Reference proteome</keyword>
<evidence type="ECO:0000313" key="1">
    <source>
        <dbReference type="Proteomes" id="UP000887575"/>
    </source>
</evidence>
<accession>A0AAF3F7R5</accession>
<dbReference type="Proteomes" id="UP000887575">
    <property type="component" value="Unassembled WGS sequence"/>
</dbReference>
<protein>
    <recommendedName>
        <fullName evidence="3">Ubiquitin-like domain-containing protein</fullName>
    </recommendedName>
</protein>
<proteinExistence type="predicted"/>
<evidence type="ECO:0008006" key="3">
    <source>
        <dbReference type="Google" id="ProtNLM"/>
    </source>
</evidence>
<dbReference type="WBParaSite" id="MBELARI_LOCUS2965">
    <property type="protein sequence ID" value="MBELARI_LOCUS2965"/>
    <property type="gene ID" value="MBELARI_LOCUS2965"/>
</dbReference>
<name>A0AAF3F7R5_9BILA</name>
<reference evidence="2" key="1">
    <citation type="submission" date="2024-02" db="UniProtKB">
        <authorList>
            <consortium name="WormBaseParasite"/>
        </authorList>
    </citation>
    <scope>IDENTIFICATION</scope>
</reference>
<sequence length="172" mass="19960">MVKITIRLVGEENDKLFKRIELDPQLHVDDLVKRIETLTNIPCDYQQIQFRDEELPVVEHPLQAIKFGEEIVVKHADLPWWTEYKECVEFMEKIRFRSTTLNATIMAQKARAQASISTGTKTSTDIATQWDDRFELLENVINENSLCADVVVQLVMLRVLLFISDLHEQNCG</sequence>